<feature type="region of interest" description="Disordered" evidence="1">
    <location>
        <begin position="162"/>
        <end position="227"/>
    </location>
</feature>
<feature type="compositionally biased region" description="Pro residues" evidence="1">
    <location>
        <begin position="85"/>
        <end position="95"/>
    </location>
</feature>
<feature type="compositionally biased region" description="Basic and acidic residues" evidence="1">
    <location>
        <begin position="68"/>
        <end position="80"/>
    </location>
</feature>
<keyword evidence="3" id="KW-1185">Reference proteome</keyword>
<feature type="region of interest" description="Disordered" evidence="1">
    <location>
        <begin position="1"/>
        <end position="148"/>
    </location>
</feature>
<dbReference type="RefSeq" id="XP_028462756.1">
    <property type="nucleotide sequence ID" value="XM_028613643.1"/>
</dbReference>
<feature type="compositionally biased region" description="Basic and acidic residues" evidence="1">
    <location>
        <begin position="260"/>
        <end position="271"/>
    </location>
</feature>
<proteinExistence type="predicted"/>
<feature type="compositionally biased region" description="Basic residues" evidence="1">
    <location>
        <begin position="109"/>
        <end position="118"/>
    </location>
</feature>
<reference evidence="2 3" key="1">
    <citation type="journal article" date="2018" name="Mol. Ecol.">
        <title>The obligate alkalophilic soda-lake fungus Sodiomyces alkalinus has shifted to a protein diet.</title>
        <authorList>
            <person name="Grum-Grzhimaylo A.A."/>
            <person name="Falkoski D.L."/>
            <person name="van den Heuvel J."/>
            <person name="Valero-Jimenez C.A."/>
            <person name="Min B."/>
            <person name="Choi I.G."/>
            <person name="Lipzen A."/>
            <person name="Daum C.G."/>
            <person name="Aanen D.K."/>
            <person name="Tsang A."/>
            <person name="Henrissat B."/>
            <person name="Bilanenko E.N."/>
            <person name="de Vries R.P."/>
            <person name="van Kan J.A.L."/>
            <person name="Grigoriev I.V."/>
            <person name="Debets A.J.M."/>
        </authorList>
    </citation>
    <scope>NUCLEOTIDE SEQUENCE [LARGE SCALE GENOMIC DNA]</scope>
    <source>
        <strain evidence="2 3">F11</strain>
    </source>
</reference>
<accession>A0A3N2PKL0</accession>
<dbReference type="Proteomes" id="UP000272025">
    <property type="component" value="Unassembled WGS sequence"/>
</dbReference>
<feature type="region of interest" description="Disordered" evidence="1">
    <location>
        <begin position="248"/>
        <end position="339"/>
    </location>
</feature>
<name>A0A3N2PKL0_SODAK</name>
<gene>
    <name evidence="2" type="ORF">SODALDRAFT_353392</name>
</gene>
<feature type="compositionally biased region" description="Basic residues" evidence="1">
    <location>
        <begin position="201"/>
        <end position="212"/>
    </location>
</feature>
<dbReference type="OrthoDB" id="4779214at2759"/>
<feature type="compositionally biased region" description="Basic and acidic residues" evidence="1">
    <location>
        <begin position="126"/>
        <end position="135"/>
    </location>
</feature>
<evidence type="ECO:0000313" key="3">
    <source>
        <dbReference type="Proteomes" id="UP000272025"/>
    </source>
</evidence>
<feature type="compositionally biased region" description="Basic and acidic residues" evidence="1">
    <location>
        <begin position="1"/>
        <end position="16"/>
    </location>
</feature>
<dbReference type="GeneID" id="39582121"/>
<organism evidence="2 3">
    <name type="scientific">Sodiomyces alkalinus (strain CBS 110278 / VKM F-3762 / F11)</name>
    <name type="common">Alkaliphilic filamentous fungus</name>
    <dbReference type="NCBI Taxonomy" id="1314773"/>
    <lineage>
        <taxon>Eukaryota</taxon>
        <taxon>Fungi</taxon>
        <taxon>Dikarya</taxon>
        <taxon>Ascomycota</taxon>
        <taxon>Pezizomycotina</taxon>
        <taxon>Sordariomycetes</taxon>
        <taxon>Hypocreomycetidae</taxon>
        <taxon>Glomerellales</taxon>
        <taxon>Plectosphaerellaceae</taxon>
        <taxon>Sodiomyces</taxon>
    </lineage>
</organism>
<evidence type="ECO:0000256" key="1">
    <source>
        <dbReference type="SAM" id="MobiDB-lite"/>
    </source>
</evidence>
<dbReference type="AlphaFoldDB" id="A0A3N2PKL0"/>
<sequence>MSRYNYDRDPVEEPPRGRGHMPRHASPYPRGPLPDDDDDSSIYPSSPHHNPDRLQAPPTSNRRPRSLPPEHDVVSRDLQLRHRPSPLPPAVPDPPSIDRHHAKSPSPRSRSRVRRPSRSKSTTRGPIDKARDAADRTFSQTPSGLGVGLLGAVVGGLAAREVNDTARARRHRTASSPPPPRRRSPYSPRSPYSSSSGSSPVRHRHPGRGGNHHRNDDEDERTSRLVSTVVGALVGGLGANALERRFENARERHRAQQGAWERKWGPTDRLNDRHHHHGRRPSPPPPHYHRPDKSRAPRGPPSAYEEPERGSRYARPRVVVDTLDDGNLAYDGPPRRGRS</sequence>
<dbReference type="STRING" id="1314773.A0A3N2PKL0"/>
<protein>
    <submittedName>
        <fullName evidence="2">Uncharacterized protein</fullName>
    </submittedName>
</protein>
<dbReference type="EMBL" id="ML119062">
    <property type="protein sequence ID" value="ROT34950.1"/>
    <property type="molecule type" value="Genomic_DNA"/>
</dbReference>
<evidence type="ECO:0000313" key="2">
    <source>
        <dbReference type="EMBL" id="ROT34950.1"/>
    </source>
</evidence>
<feature type="compositionally biased region" description="Low complexity" evidence="1">
    <location>
        <begin position="185"/>
        <end position="200"/>
    </location>
</feature>